<organism evidence="5 6">
    <name type="scientific">Saccharopolyspora erythraea</name>
    <name type="common">Streptomyces erythraeus</name>
    <dbReference type="NCBI Taxonomy" id="1836"/>
    <lineage>
        <taxon>Bacteria</taxon>
        <taxon>Bacillati</taxon>
        <taxon>Actinomycetota</taxon>
        <taxon>Actinomycetes</taxon>
        <taxon>Pseudonocardiales</taxon>
        <taxon>Pseudonocardiaceae</taxon>
        <taxon>Saccharopolyspora</taxon>
    </lineage>
</organism>
<gene>
    <name evidence="5" type="ORF">GCM10009533_37420</name>
</gene>
<dbReference type="GO" id="GO:0004497">
    <property type="term" value="F:monooxygenase activity"/>
    <property type="evidence" value="ECO:0007669"/>
    <property type="project" value="UniProtKB-KW"/>
</dbReference>
<protein>
    <submittedName>
        <fullName evidence="5">FAD-dependent monooxygenase</fullName>
    </submittedName>
</protein>
<dbReference type="Proteomes" id="UP001500729">
    <property type="component" value="Unassembled WGS sequence"/>
</dbReference>
<dbReference type="InterPro" id="IPR036188">
    <property type="entry name" value="FAD/NAD-bd_sf"/>
</dbReference>
<sequence length="491" mass="53513">MTEVLITGAGPAGLALACALRQHDVAVRVVDKAGGPATTSRANILHARGVEVLNRLGALGDLRERGLSALQLSIHLEGRQIAEVRFGEVEGARLSAVFISQAEIEGELRRRLGELGVEVEWGSELVSASQDDTGVTAELSGGEQVRAQWLVGCDGAHSAVRRLAGIGFPGAPLVDQWLLADVHADWDRDRSGSAGWYHRDGLLFAMPMREPGRDDLWRIMCDVPRADEALTEQQILDRLRRLLPERTGLTDVRITDAKWASAFRIHRRLADRYRSGRVLLAGDAAHIHSPFGGQGMNTGVGDAENLAWKLALVARGMAGEALLDTYEAERRPVAAYVLRGTTANTKLLLGGGAAGRFLRDRVLTPLLNLPVVQRMGTDAASQLRISYRRGPLAAPVRGPRPRSGDRVRDFECLRADGTRTRLHTELRGRWAVVGDAPVARKWLGDRVVTLTPTGSGDTLLVRPDGHLAWRGTDQAELGRWLENALERGRAR</sequence>
<keyword evidence="3" id="KW-0274">FAD</keyword>
<evidence type="ECO:0000313" key="5">
    <source>
        <dbReference type="EMBL" id="GAA0534824.1"/>
    </source>
</evidence>
<keyword evidence="6" id="KW-1185">Reference proteome</keyword>
<dbReference type="InterPro" id="IPR050641">
    <property type="entry name" value="RIFMO-like"/>
</dbReference>
<dbReference type="PANTHER" id="PTHR43004">
    <property type="entry name" value="TRK SYSTEM POTASSIUM UPTAKE PROTEIN"/>
    <property type="match status" value="1"/>
</dbReference>
<evidence type="ECO:0000256" key="3">
    <source>
        <dbReference type="ARBA" id="ARBA00022827"/>
    </source>
</evidence>
<dbReference type="RefSeq" id="WP_009945019.1">
    <property type="nucleotide sequence ID" value="NZ_BAAAGS010000024.1"/>
</dbReference>
<dbReference type="Gene3D" id="3.30.70.2450">
    <property type="match status" value="1"/>
</dbReference>
<dbReference type="Gene3D" id="3.50.50.60">
    <property type="entry name" value="FAD/NAD(P)-binding domain"/>
    <property type="match status" value="1"/>
</dbReference>
<accession>A0ABP3N449</accession>
<reference evidence="6" key="1">
    <citation type="journal article" date="2019" name="Int. J. Syst. Evol. Microbiol.">
        <title>The Global Catalogue of Microorganisms (GCM) 10K type strain sequencing project: providing services to taxonomists for standard genome sequencing and annotation.</title>
        <authorList>
            <consortium name="The Broad Institute Genomics Platform"/>
            <consortium name="The Broad Institute Genome Sequencing Center for Infectious Disease"/>
            <person name="Wu L."/>
            <person name="Ma J."/>
        </authorList>
    </citation>
    <scope>NUCLEOTIDE SEQUENCE [LARGE SCALE GENOMIC DNA]</scope>
    <source>
        <strain evidence="6">JCM 10303</strain>
    </source>
</reference>
<dbReference type="EMBL" id="BAAAGS010000024">
    <property type="protein sequence ID" value="GAA0534824.1"/>
    <property type="molecule type" value="Genomic_DNA"/>
</dbReference>
<name>A0ABP3N449_SACER</name>
<comment type="cofactor">
    <cofactor evidence="1">
        <name>FAD</name>
        <dbReference type="ChEBI" id="CHEBI:57692"/>
    </cofactor>
</comment>
<evidence type="ECO:0000313" key="6">
    <source>
        <dbReference type="Proteomes" id="UP001500729"/>
    </source>
</evidence>
<dbReference type="InterPro" id="IPR002938">
    <property type="entry name" value="FAD-bd"/>
</dbReference>
<dbReference type="Gene3D" id="3.40.30.120">
    <property type="match status" value="1"/>
</dbReference>
<keyword evidence="5" id="KW-0503">Monooxygenase</keyword>
<dbReference type="PRINTS" id="PR00420">
    <property type="entry name" value="RNGMNOXGNASE"/>
</dbReference>
<comment type="caution">
    <text evidence="5">The sequence shown here is derived from an EMBL/GenBank/DDBJ whole genome shotgun (WGS) entry which is preliminary data.</text>
</comment>
<proteinExistence type="predicted"/>
<dbReference type="SUPFAM" id="SSF51905">
    <property type="entry name" value="FAD/NAD(P)-binding domain"/>
    <property type="match status" value="1"/>
</dbReference>
<dbReference type="PANTHER" id="PTHR43004:SF19">
    <property type="entry name" value="BINDING MONOOXYGENASE, PUTATIVE (JCVI)-RELATED"/>
    <property type="match status" value="1"/>
</dbReference>
<feature type="domain" description="FAD-binding" evidence="4">
    <location>
        <begin position="2"/>
        <end position="339"/>
    </location>
</feature>
<keyword evidence="5" id="KW-0560">Oxidoreductase</keyword>
<evidence type="ECO:0000259" key="4">
    <source>
        <dbReference type="Pfam" id="PF01494"/>
    </source>
</evidence>
<dbReference type="Pfam" id="PF01494">
    <property type="entry name" value="FAD_binding_3"/>
    <property type="match status" value="1"/>
</dbReference>
<evidence type="ECO:0000256" key="1">
    <source>
        <dbReference type="ARBA" id="ARBA00001974"/>
    </source>
</evidence>
<keyword evidence="2" id="KW-0285">Flavoprotein</keyword>
<evidence type="ECO:0000256" key="2">
    <source>
        <dbReference type="ARBA" id="ARBA00022630"/>
    </source>
</evidence>